<keyword evidence="1" id="KW-0472">Membrane</keyword>
<dbReference type="AlphaFoldDB" id="A0AAV4Y508"/>
<keyword evidence="1" id="KW-1133">Transmembrane helix</keyword>
<feature type="transmembrane region" description="Helical" evidence="1">
    <location>
        <begin position="98"/>
        <end position="118"/>
    </location>
</feature>
<evidence type="ECO:0000313" key="2">
    <source>
        <dbReference type="EMBL" id="GIZ02193.1"/>
    </source>
</evidence>
<reference evidence="2 3" key="1">
    <citation type="submission" date="2021-06" db="EMBL/GenBank/DDBJ databases">
        <title>Caerostris extrusa draft genome.</title>
        <authorList>
            <person name="Kono N."/>
            <person name="Arakawa K."/>
        </authorList>
    </citation>
    <scope>NUCLEOTIDE SEQUENCE [LARGE SCALE GENOMIC DNA]</scope>
</reference>
<protein>
    <submittedName>
        <fullName evidence="2">Uncharacterized protein</fullName>
    </submittedName>
</protein>
<keyword evidence="3" id="KW-1185">Reference proteome</keyword>
<organism evidence="2 3">
    <name type="scientific">Caerostris extrusa</name>
    <name type="common">Bark spider</name>
    <name type="synonym">Caerostris bankana</name>
    <dbReference type="NCBI Taxonomy" id="172846"/>
    <lineage>
        <taxon>Eukaryota</taxon>
        <taxon>Metazoa</taxon>
        <taxon>Ecdysozoa</taxon>
        <taxon>Arthropoda</taxon>
        <taxon>Chelicerata</taxon>
        <taxon>Arachnida</taxon>
        <taxon>Araneae</taxon>
        <taxon>Araneomorphae</taxon>
        <taxon>Entelegynae</taxon>
        <taxon>Araneoidea</taxon>
        <taxon>Araneidae</taxon>
        <taxon>Caerostris</taxon>
    </lineage>
</organism>
<sequence length="127" mass="14289">MIEAESEEGTFFLPLPFLECSNLMTSLIKYVQKDWGERQARKSRRRWVRLLKQNPLESYSALFPGSAMPNHSAFGSKAEPMPFSDKPSRVSMRAARRVSVSFCLCASMLLAILCSDAFGSPISLHLQ</sequence>
<name>A0AAV4Y508_CAEEX</name>
<dbReference type="Proteomes" id="UP001054945">
    <property type="component" value="Unassembled WGS sequence"/>
</dbReference>
<proteinExistence type="predicted"/>
<evidence type="ECO:0000313" key="3">
    <source>
        <dbReference type="Proteomes" id="UP001054945"/>
    </source>
</evidence>
<evidence type="ECO:0000256" key="1">
    <source>
        <dbReference type="SAM" id="Phobius"/>
    </source>
</evidence>
<dbReference type="EMBL" id="BPLR01018770">
    <property type="protein sequence ID" value="GIZ02193.1"/>
    <property type="molecule type" value="Genomic_DNA"/>
</dbReference>
<gene>
    <name evidence="2" type="ORF">CEXT_101841</name>
</gene>
<comment type="caution">
    <text evidence="2">The sequence shown here is derived from an EMBL/GenBank/DDBJ whole genome shotgun (WGS) entry which is preliminary data.</text>
</comment>
<keyword evidence="1" id="KW-0812">Transmembrane</keyword>
<accession>A0AAV4Y508</accession>